<feature type="transmembrane region" description="Helical" evidence="1">
    <location>
        <begin position="20"/>
        <end position="39"/>
    </location>
</feature>
<name>A0A5C7F889_9BACT</name>
<proteinExistence type="predicted"/>
<dbReference type="RefSeq" id="WP_147932497.1">
    <property type="nucleotide sequence ID" value="NZ_VOXD01000041.1"/>
</dbReference>
<keyword evidence="1" id="KW-1133">Transmembrane helix</keyword>
<gene>
    <name evidence="2" type="ORF">FUA23_19725</name>
</gene>
<accession>A0A5C7F889</accession>
<evidence type="ECO:0000313" key="3">
    <source>
        <dbReference type="Proteomes" id="UP000321907"/>
    </source>
</evidence>
<comment type="caution">
    <text evidence="2">The sequence shown here is derived from an EMBL/GenBank/DDBJ whole genome shotgun (WGS) entry which is preliminary data.</text>
</comment>
<evidence type="ECO:0000256" key="1">
    <source>
        <dbReference type="SAM" id="Phobius"/>
    </source>
</evidence>
<dbReference type="AlphaFoldDB" id="A0A5C7F889"/>
<keyword evidence="1" id="KW-0472">Membrane</keyword>
<dbReference type="Proteomes" id="UP000321907">
    <property type="component" value="Unassembled WGS sequence"/>
</dbReference>
<keyword evidence="1" id="KW-0812">Transmembrane</keyword>
<evidence type="ECO:0000313" key="2">
    <source>
        <dbReference type="EMBL" id="TXF86273.1"/>
    </source>
</evidence>
<keyword evidence="3" id="KW-1185">Reference proteome</keyword>
<dbReference type="OrthoDB" id="1493437at2"/>
<protein>
    <submittedName>
        <fullName evidence="2">Uncharacterized protein</fullName>
    </submittedName>
</protein>
<dbReference type="EMBL" id="VOXD01000041">
    <property type="protein sequence ID" value="TXF86273.1"/>
    <property type="molecule type" value="Genomic_DNA"/>
</dbReference>
<organism evidence="2 3">
    <name type="scientific">Neolewinella aurantiaca</name>
    <dbReference type="NCBI Taxonomy" id="2602767"/>
    <lineage>
        <taxon>Bacteria</taxon>
        <taxon>Pseudomonadati</taxon>
        <taxon>Bacteroidota</taxon>
        <taxon>Saprospiria</taxon>
        <taxon>Saprospirales</taxon>
        <taxon>Lewinellaceae</taxon>
        <taxon>Neolewinella</taxon>
    </lineage>
</organism>
<reference evidence="2 3" key="1">
    <citation type="submission" date="2019-08" db="EMBL/GenBank/DDBJ databases">
        <title>Lewinella sp. strain SSH13 Genome sequencing and assembly.</title>
        <authorList>
            <person name="Kim I."/>
        </authorList>
    </citation>
    <scope>NUCLEOTIDE SEQUENCE [LARGE SCALE GENOMIC DNA]</scope>
    <source>
        <strain evidence="2 3">SSH13</strain>
    </source>
</reference>
<sequence>MAFHFTDRSRFFTVTVLHTFVFRSLMLRVLLIISVTFILTENVFTQGLSDSPQRVLSNAFEKGNLMVALSDHQWRPGLNLAAAHLAIGGTVSLNVSLEEGVEYVFVASGPYEQADVDLYLRDSTGTILARDQQEDGTPVVEFRAPANGAYQLQLHLVAANEEMAYVALSLLCRRGRQIPEQDYHKVATGFFAAAHKVRASVPGIDWQKQPGEWCLFGYSLRENEGATLRKLQHPEGQKIIAAAAGPEPAEISLYLGTDDGQIVAKTQQATAYPLLDYSNPAVSDLDLRLDVERARAHILVLVGVFQ</sequence>